<sequence length="370" mass="42992">MESVRPEDLDVRVVMMVATCPNVYGTGFYPFLILAILFISAFLFVYTDLHTVLFSHSWKTKRYRILFSSILSLFLLFRAMLYIIPFPYSNFACEFFNQQLPHFSLTLSWITMAIWITNAIIPPGTIKRSTKTFVFIVLITLIVLLFLISFILSIIATLEKNKSHQIAGKPFTLISNIILYFVIIVSITLFSIQLIYLTHSILLPKRVKNQIRFLAVICVLMWVIYVLRFLYSLLRLFDSNPFLKLFNKAVYDCVIDADCGTFPFLYSTFQIIWELIPSLLLIAMFFILRTNTKKGRRRRHPRTQDDKLLNTIHPSYADSEIETIQPDDQASLSSTTGSVVSYTPHRHHKHKHHSTPSRPKHEPRETIDDP</sequence>
<feature type="transmembrane region" description="Helical" evidence="2">
    <location>
        <begin position="100"/>
        <end position="121"/>
    </location>
</feature>
<reference evidence="3 4" key="1">
    <citation type="journal article" date="2022" name="bioRxiv">
        <title>Genomics of Preaxostyla Flagellates Illuminates Evolutionary Transitions and the Path Towards Mitochondrial Loss.</title>
        <authorList>
            <person name="Novak L.V.F."/>
            <person name="Treitli S.C."/>
            <person name="Pyrih J."/>
            <person name="Halakuc P."/>
            <person name="Pipaliya S.V."/>
            <person name="Vacek V."/>
            <person name="Brzon O."/>
            <person name="Soukal P."/>
            <person name="Eme L."/>
            <person name="Dacks J.B."/>
            <person name="Karnkowska A."/>
            <person name="Elias M."/>
            <person name="Hampl V."/>
        </authorList>
    </citation>
    <scope>NUCLEOTIDE SEQUENCE [LARGE SCALE GENOMIC DNA]</scope>
    <source>
        <strain evidence="3">NAU3</strain>
        <tissue evidence="3">Gut</tissue>
    </source>
</reference>
<feature type="transmembrane region" description="Helical" evidence="2">
    <location>
        <begin position="211"/>
        <end position="231"/>
    </location>
</feature>
<feature type="transmembrane region" description="Helical" evidence="2">
    <location>
        <begin position="133"/>
        <end position="157"/>
    </location>
</feature>
<evidence type="ECO:0000313" key="3">
    <source>
        <dbReference type="EMBL" id="KAK2957107.1"/>
    </source>
</evidence>
<name>A0ABQ9Y035_9EUKA</name>
<dbReference type="Proteomes" id="UP001281761">
    <property type="component" value="Unassembled WGS sequence"/>
</dbReference>
<proteinExistence type="predicted"/>
<feature type="compositionally biased region" description="Polar residues" evidence="1">
    <location>
        <begin position="327"/>
        <end position="341"/>
    </location>
</feature>
<feature type="transmembrane region" description="Helical" evidence="2">
    <location>
        <begin position="31"/>
        <end position="53"/>
    </location>
</feature>
<feature type="compositionally biased region" description="Basic residues" evidence="1">
    <location>
        <begin position="344"/>
        <end position="355"/>
    </location>
</feature>
<dbReference type="EMBL" id="JARBJD010000049">
    <property type="protein sequence ID" value="KAK2957107.1"/>
    <property type="molecule type" value="Genomic_DNA"/>
</dbReference>
<gene>
    <name evidence="3" type="ORF">BLNAU_7937</name>
</gene>
<protein>
    <submittedName>
        <fullName evidence="3">Uncharacterized protein</fullName>
    </submittedName>
</protein>
<feature type="transmembrane region" description="Helical" evidence="2">
    <location>
        <begin position="271"/>
        <end position="288"/>
    </location>
</feature>
<keyword evidence="4" id="KW-1185">Reference proteome</keyword>
<keyword evidence="2" id="KW-0812">Transmembrane</keyword>
<evidence type="ECO:0000256" key="1">
    <source>
        <dbReference type="SAM" id="MobiDB-lite"/>
    </source>
</evidence>
<comment type="caution">
    <text evidence="3">The sequence shown here is derived from an EMBL/GenBank/DDBJ whole genome shotgun (WGS) entry which is preliminary data.</text>
</comment>
<keyword evidence="2" id="KW-1133">Transmembrane helix</keyword>
<organism evidence="3 4">
    <name type="scientific">Blattamonas nauphoetae</name>
    <dbReference type="NCBI Taxonomy" id="2049346"/>
    <lineage>
        <taxon>Eukaryota</taxon>
        <taxon>Metamonada</taxon>
        <taxon>Preaxostyla</taxon>
        <taxon>Oxymonadida</taxon>
        <taxon>Blattamonas</taxon>
    </lineage>
</organism>
<keyword evidence="2" id="KW-0472">Membrane</keyword>
<feature type="compositionally biased region" description="Basic and acidic residues" evidence="1">
    <location>
        <begin position="359"/>
        <end position="370"/>
    </location>
</feature>
<feature type="region of interest" description="Disordered" evidence="1">
    <location>
        <begin position="327"/>
        <end position="370"/>
    </location>
</feature>
<evidence type="ECO:0000256" key="2">
    <source>
        <dbReference type="SAM" id="Phobius"/>
    </source>
</evidence>
<feature type="transmembrane region" description="Helical" evidence="2">
    <location>
        <begin position="177"/>
        <end position="199"/>
    </location>
</feature>
<accession>A0ABQ9Y035</accession>
<evidence type="ECO:0000313" key="4">
    <source>
        <dbReference type="Proteomes" id="UP001281761"/>
    </source>
</evidence>
<feature type="transmembrane region" description="Helical" evidence="2">
    <location>
        <begin position="65"/>
        <end position="88"/>
    </location>
</feature>